<evidence type="ECO:0000256" key="2">
    <source>
        <dbReference type="ARBA" id="ARBA00022448"/>
    </source>
</evidence>
<sequence length="320" mass="35846">MRLRRTPKGTGLLRPSILPATFKFKEVLPMTAAVRARGFITVALFPAVLLFAFFVIVPVFWSAYYGFFDWKGIGAAKYIGFDNYAEVLQDQIFWLAFKNNMIVVAASVFGQVPIALLLALVLTKSTLFQRFVRASVFMPMVLSSVVIGIIWGYIYHPQIGILNFVLERTGLEHWKMQWLSDPKISMYSLTVPIIWNYIGPYMLMFIAALQNISPEIDDAARIDGVGPARKLISVKLPMIWDTVKVAVVLCISGSLKAFDLIYVMTGGGPAHSTELLASYMYNNTFNVFRFGYGSAVSTAIIVLSLVLIAGSQFLMKRDYR</sequence>
<keyword evidence="6 7" id="KW-0472">Membrane</keyword>
<keyword evidence="4 7" id="KW-0812">Transmembrane</keyword>
<keyword evidence="5 7" id="KW-1133">Transmembrane helix</keyword>
<dbReference type="PROSITE" id="PS50928">
    <property type="entry name" value="ABC_TM1"/>
    <property type="match status" value="1"/>
</dbReference>
<dbReference type="GO" id="GO:0055085">
    <property type="term" value="P:transmembrane transport"/>
    <property type="evidence" value="ECO:0007669"/>
    <property type="project" value="InterPro"/>
</dbReference>
<evidence type="ECO:0000259" key="8">
    <source>
        <dbReference type="PROSITE" id="PS50928"/>
    </source>
</evidence>
<dbReference type="Gene3D" id="1.10.3720.10">
    <property type="entry name" value="MetI-like"/>
    <property type="match status" value="1"/>
</dbReference>
<reference evidence="9 10" key="2">
    <citation type="journal article" date="2013" name="Genome Announc.">
        <title>Genome Sequence of Growth-Improving Paenibacillus mucilaginosus Strain KNP414.</title>
        <authorList>
            <person name="Lu J.J."/>
            <person name="Wang J.F."/>
            <person name="Hu X.F."/>
        </authorList>
    </citation>
    <scope>NUCLEOTIDE SEQUENCE [LARGE SCALE GENOMIC DNA]</scope>
    <source>
        <strain evidence="9 10">KNP414</strain>
    </source>
</reference>
<feature type="domain" description="ABC transmembrane type-1" evidence="8">
    <location>
        <begin position="97"/>
        <end position="313"/>
    </location>
</feature>
<keyword evidence="2 7" id="KW-0813">Transport</keyword>
<feature type="transmembrane region" description="Helical" evidence="7">
    <location>
        <begin position="134"/>
        <end position="154"/>
    </location>
</feature>
<feature type="transmembrane region" description="Helical" evidence="7">
    <location>
        <begin position="245"/>
        <end position="270"/>
    </location>
</feature>
<dbReference type="GO" id="GO:0005886">
    <property type="term" value="C:plasma membrane"/>
    <property type="evidence" value="ECO:0007669"/>
    <property type="project" value="UniProtKB-SubCell"/>
</dbReference>
<dbReference type="AlphaFoldDB" id="F8FGS3"/>
<dbReference type="Pfam" id="PF00528">
    <property type="entry name" value="BPD_transp_1"/>
    <property type="match status" value="1"/>
</dbReference>
<evidence type="ECO:0000256" key="7">
    <source>
        <dbReference type="RuleBase" id="RU363032"/>
    </source>
</evidence>
<comment type="subcellular location">
    <subcellularLocation>
        <location evidence="1 7">Cell membrane</location>
        <topology evidence="1 7">Multi-pass membrane protein</topology>
    </subcellularLocation>
</comment>
<dbReference type="EMBL" id="CP002869">
    <property type="protein sequence ID" value="AEI45450.1"/>
    <property type="molecule type" value="Genomic_DNA"/>
</dbReference>
<proteinExistence type="inferred from homology"/>
<protein>
    <submittedName>
        <fullName evidence="9">Binding-protein-dependent transport system inner membrane component</fullName>
    </submittedName>
</protein>
<evidence type="ECO:0000313" key="9">
    <source>
        <dbReference type="EMBL" id="AEI45450.1"/>
    </source>
</evidence>
<feature type="transmembrane region" description="Helical" evidence="7">
    <location>
        <begin position="101"/>
        <end position="122"/>
    </location>
</feature>
<gene>
    <name evidence="9" type="ordered locus">KNP414_06938</name>
</gene>
<evidence type="ECO:0000256" key="5">
    <source>
        <dbReference type="ARBA" id="ARBA00022989"/>
    </source>
</evidence>
<dbReference type="KEGG" id="pms:KNP414_06938"/>
<dbReference type="InterPro" id="IPR000515">
    <property type="entry name" value="MetI-like"/>
</dbReference>
<keyword evidence="3" id="KW-1003">Cell membrane</keyword>
<feature type="transmembrane region" description="Helical" evidence="7">
    <location>
        <begin position="290"/>
        <end position="314"/>
    </location>
</feature>
<name>F8FGS3_PAEMK</name>
<dbReference type="InterPro" id="IPR050809">
    <property type="entry name" value="UgpAE/MalFG_permease"/>
</dbReference>
<dbReference type="HOGENOM" id="CLU_016047_0_0_9"/>
<dbReference type="PATRIC" id="fig|1036673.3.peg.6472"/>
<evidence type="ECO:0000256" key="3">
    <source>
        <dbReference type="ARBA" id="ARBA00022475"/>
    </source>
</evidence>
<dbReference type="InterPro" id="IPR035906">
    <property type="entry name" value="MetI-like_sf"/>
</dbReference>
<evidence type="ECO:0000256" key="4">
    <source>
        <dbReference type="ARBA" id="ARBA00022692"/>
    </source>
</evidence>
<evidence type="ECO:0000256" key="6">
    <source>
        <dbReference type="ARBA" id="ARBA00023136"/>
    </source>
</evidence>
<feature type="transmembrane region" description="Helical" evidence="7">
    <location>
        <begin position="184"/>
        <end position="209"/>
    </location>
</feature>
<dbReference type="PANTHER" id="PTHR43227:SF11">
    <property type="entry name" value="BLL4140 PROTEIN"/>
    <property type="match status" value="1"/>
</dbReference>
<dbReference type="CDD" id="cd06261">
    <property type="entry name" value="TM_PBP2"/>
    <property type="match status" value="1"/>
</dbReference>
<evidence type="ECO:0000256" key="1">
    <source>
        <dbReference type="ARBA" id="ARBA00004651"/>
    </source>
</evidence>
<feature type="transmembrane region" description="Helical" evidence="7">
    <location>
        <begin position="39"/>
        <end position="61"/>
    </location>
</feature>
<reference evidence="10" key="1">
    <citation type="submission" date="2011-06" db="EMBL/GenBank/DDBJ databases">
        <title>Complete genome sequence of Paenibacillus mucilaginosus KNP414.</title>
        <authorList>
            <person name="Wang J."/>
            <person name="Hu S."/>
            <person name="Hu X."/>
            <person name="Zhang B."/>
            <person name="Dong D."/>
            <person name="Zhang S."/>
            <person name="Zhao K."/>
            <person name="Wu D."/>
        </authorList>
    </citation>
    <scope>NUCLEOTIDE SEQUENCE [LARGE SCALE GENOMIC DNA]</scope>
    <source>
        <strain evidence="10">KNP414</strain>
    </source>
</reference>
<evidence type="ECO:0000313" key="10">
    <source>
        <dbReference type="Proteomes" id="UP000006620"/>
    </source>
</evidence>
<dbReference type="PANTHER" id="PTHR43227">
    <property type="entry name" value="BLL4140 PROTEIN"/>
    <property type="match status" value="1"/>
</dbReference>
<accession>F8FGS3</accession>
<comment type="similarity">
    <text evidence="7">Belongs to the binding-protein-dependent transport system permease family.</text>
</comment>
<dbReference type="SUPFAM" id="SSF161098">
    <property type="entry name" value="MetI-like"/>
    <property type="match status" value="1"/>
</dbReference>
<dbReference type="Proteomes" id="UP000006620">
    <property type="component" value="Chromosome"/>
</dbReference>
<organism evidence="9 10">
    <name type="scientific">Paenibacillus mucilaginosus (strain KNP414)</name>
    <dbReference type="NCBI Taxonomy" id="1036673"/>
    <lineage>
        <taxon>Bacteria</taxon>
        <taxon>Bacillati</taxon>
        <taxon>Bacillota</taxon>
        <taxon>Bacilli</taxon>
        <taxon>Bacillales</taxon>
        <taxon>Paenibacillaceae</taxon>
        <taxon>Paenibacillus</taxon>
    </lineage>
</organism>